<dbReference type="SMART" id="SM00823">
    <property type="entry name" value="PKS_PP"/>
    <property type="match status" value="2"/>
</dbReference>
<evidence type="ECO:0000256" key="1">
    <source>
        <dbReference type="ARBA" id="ARBA00001957"/>
    </source>
</evidence>
<dbReference type="InterPro" id="IPR025110">
    <property type="entry name" value="AMP-bd_C"/>
</dbReference>
<dbReference type="PROSITE" id="PS50075">
    <property type="entry name" value="CARRIER"/>
    <property type="match status" value="2"/>
</dbReference>
<dbReference type="GO" id="GO:0043041">
    <property type="term" value="P:amino acid activation for nonribosomal peptide biosynthetic process"/>
    <property type="evidence" value="ECO:0007669"/>
    <property type="project" value="TreeGrafter"/>
</dbReference>
<dbReference type="PROSITE" id="PS00012">
    <property type="entry name" value="PHOSPHOPANTETHEINE"/>
    <property type="match status" value="2"/>
</dbReference>
<feature type="non-terminal residue" evidence="6">
    <location>
        <position position="2032"/>
    </location>
</feature>
<dbReference type="InterPro" id="IPR036736">
    <property type="entry name" value="ACP-like_sf"/>
</dbReference>
<dbReference type="InterPro" id="IPR020845">
    <property type="entry name" value="AMP-binding_CS"/>
</dbReference>
<dbReference type="InterPro" id="IPR023213">
    <property type="entry name" value="CAT-like_dom_sf"/>
</dbReference>
<dbReference type="FunFam" id="3.40.50.980:FF:000001">
    <property type="entry name" value="Non-ribosomal peptide synthetase"/>
    <property type="match status" value="1"/>
</dbReference>
<dbReference type="Gene3D" id="1.10.1200.10">
    <property type="entry name" value="ACP-like"/>
    <property type="match status" value="2"/>
</dbReference>
<dbReference type="Gene3D" id="3.30.559.30">
    <property type="entry name" value="Nonribosomal peptide synthetase, condensation domain"/>
    <property type="match status" value="2"/>
</dbReference>
<dbReference type="RefSeq" id="WP_183316849.1">
    <property type="nucleotide sequence ID" value="NZ_JACIEN010000002.1"/>
</dbReference>
<dbReference type="InterPro" id="IPR000873">
    <property type="entry name" value="AMP-dep_synth/lig_dom"/>
</dbReference>
<feature type="domain" description="Carrier" evidence="5">
    <location>
        <begin position="544"/>
        <end position="619"/>
    </location>
</feature>
<dbReference type="FunFam" id="1.10.1200.10:FF:000005">
    <property type="entry name" value="Nonribosomal peptide synthetase 1"/>
    <property type="match status" value="1"/>
</dbReference>
<dbReference type="GO" id="GO:0003824">
    <property type="term" value="F:catalytic activity"/>
    <property type="evidence" value="ECO:0007669"/>
    <property type="project" value="InterPro"/>
</dbReference>
<dbReference type="InterPro" id="IPR006162">
    <property type="entry name" value="Ppantetheine_attach_site"/>
</dbReference>
<feature type="domain" description="Carrier" evidence="5">
    <location>
        <begin position="1602"/>
        <end position="1676"/>
    </location>
</feature>
<dbReference type="InterPro" id="IPR045851">
    <property type="entry name" value="AMP-bd_C_sf"/>
</dbReference>
<comment type="cofactor">
    <cofactor evidence="1">
        <name>pantetheine 4'-phosphate</name>
        <dbReference type="ChEBI" id="CHEBI:47942"/>
    </cofactor>
</comment>
<dbReference type="InterPro" id="IPR020806">
    <property type="entry name" value="PKS_PP-bd"/>
</dbReference>
<dbReference type="EMBL" id="JACIEN010000002">
    <property type="protein sequence ID" value="MBB4017557.1"/>
    <property type="molecule type" value="Genomic_DNA"/>
</dbReference>
<dbReference type="Pfam" id="PF13193">
    <property type="entry name" value="AMP-binding_C"/>
    <property type="match status" value="2"/>
</dbReference>
<proteinExistence type="inferred from homology"/>
<accession>A0A840C577</accession>
<dbReference type="FunFam" id="1.10.1200.10:FF:000016">
    <property type="entry name" value="Non-ribosomal peptide synthase"/>
    <property type="match status" value="1"/>
</dbReference>
<dbReference type="Gene3D" id="2.30.38.10">
    <property type="entry name" value="Luciferase, Domain 3"/>
    <property type="match status" value="2"/>
</dbReference>
<evidence type="ECO:0000313" key="7">
    <source>
        <dbReference type="Proteomes" id="UP000577362"/>
    </source>
</evidence>
<comment type="similarity">
    <text evidence="2">Belongs to the ATP-dependent AMP-binding enzyme family.</text>
</comment>
<dbReference type="Pfam" id="PF00668">
    <property type="entry name" value="Condensation"/>
    <property type="match status" value="2"/>
</dbReference>
<keyword evidence="7" id="KW-1185">Reference proteome</keyword>
<dbReference type="SUPFAM" id="SSF56801">
    <property type="entry name" value="Acetyl-CoA synthetase-like"/>
    <property type="match status" value="2"/>
</dbReference>
<dbReference type="CDD" id="cd12117">
    <property type="entry name" value="A_NRPS_Srf_like"/>
    <property type="match status" value="1"/>
</dbReference>
<dbReference type="Gene3D" id="3.30.559.10">
    <property type="entry name" value="Chloramphenicol acetyltransferase-like domain"/>
    <property type="match status" value="2"/>
</dbReference>
<comment type="caution">
    <text evidence="6">The sequence shown here is derived from an EMBL/GenBank/DDBJ whole genome shotgun (WGS) entry which is preliminary data.</text>
</comment>
<dbReference type="Proteomes" id="UP000577362">
    <property type="component" value="Unassembled WGS sequence"/>
</dbReference>
<sequence length="2032" mass="213492">MNRAVHPAEGRVAAEARLPHGWNATAHALPAAHLAQLFEAQVARSPAAPALILEDGTLDYATLDARANRLAHHLIGLGIGPDDFVGLALPRDAGMVAALLAVLKAGAAYLPLDPDYPPERLAYMVGDAAPALVLTAAGSEPLLAAIAPGQRRLQIDTPAMAQTLAAAPATAPAEGDRRQPVQAGHAAYLVYTSGSTGRPKGVVGLQGAMTNRLAWIGSACPFGAGERVLARTSLNFIDGSTELLGVLLNGAAMVMVEAEAARDVAGLVAAIRRFGITRLTVVPSLLAALLDIGESEDLAGCRTWVTSGEALPPALAARFAARLPKARLYNFYGSSEATGDSLYGLCSAGDVGIGSPIWNTRIHVLDDRLSRVGPGVAGELYIGGAGLARGYHGRPELTAERFVADPFGPPGARLYRTGDVVRQRADGTLEFIGRTDHQVKIRGVRVEPGEVEAALAGHPAVARCVVVARDGAAGDKELVAYVVPCPGAAVESRMLRAHLAARLPEAMVPRLFVPLPALPLTPNGKIDRKALPAPAVVPAATGRRARDAREETLCALFAEVLGLGAVGIDDDFFGLGGHSLSAARLVNRIRRQFGVGVTLRDLFAAPTVAGLAGRIGGARDERPPLGPQERPASIPLSHAQQRLWFLHQLGEGQGAAYHLPFAVRLHGFLDIAALRLALADVVARHESLRTVFAESDGVPRQVVLPAAGIVPELPRLHGDCAAQELPAALAEAAGRPFDLSRDLPLRADLFALGPGQHVLLLTLHHIAGDGASLAPLWRDLAAAYDARRHGRAPALPPLPVQYADYTLWQAALLGPADAPDSPLARELAHWRGVLAGMPAAIDLPGDRPRPLRGSGEGGLVPVVVPAAVHARLRELARSANASPFMVLQAVLAALLGRLGAGTDIAIGAPVAGRGDEALDDLVGFFVNTLVLRVDTAGDPSLRTLLARVRDIDLEAFAHQDLPFDRLVDALEPERSLSRHPLVQVVLSLEPGAEETIRLPGLAAEPFAVPLGTAKFDLAFELGETHGPDMAPAGIVGTLEYSRDLFDPETAALIAERFVRLLGAAVAAPDRPLADMDLLSAGERERLARLGRGAAVAVPQALGTMQAAFAAQVAARPQAVALRCAGEVLTYAALDRKASALARRLARLGGGPERRIAVLIERSADLVVATLAVLKAGAAFVPLNLADPPARQRQVVAETGALAVVTDNVAAAAALGDVPVVPADMAEESDAEEPFFVAGAPDDLAYVMYTSGSTGQPKGIGVSHRNVLHLVHDRCWGEAEHARVLLHSPYAFDATTYELWVPLLSGGEIVVAPPGPLDPATLQRLIAEERLTAAFLTTSLFNLVAAENPACLQPLGAVWTGGDAASPAAVRAVRAHCPATRIVNAYGPTEGTMFATFHVLAPDEALDGGIAIGRPRDNVTVHVLDEKLAPVGLGVPGELYIGGCGVARGYPGRPDLTAARFIADPFGPPGARLYRTGDIVRWRRDGTLAFVGRVDQQVKIRGFRIEPGEIETVLAARPDVGQCAVVVREDRPGDKRLVAYVVGAAGQRPEAGALRLALAAELPSYMVPSAIVILDALPLNANGKLDRRALPAPELEKPAEGRGPRDGREALLCALFREVLGLAEVGIDDGFFALGGDSIMSIQLVSRARRAGLQFTPRDVFAEKTVARLAAVATEAPPPRTPSDVLLSGLSQAEVSGLEREIAGLADVWPLTPLQEGLLFHALYDGVGPDVYTVQLVLELEGRLEAAALKKAAERLVERHANLRASFRHRGLSRPVAVVVDGAGPQWQEIDLSGAGDGEAALAAWLAGDRARRFDLETAPLIRFALLRHGGEGEAARHSLVVTNHHILLDGWSMPVLVKELFALYRDEGRALPRVAPYRDYLAWLAGQDREAARAAFAAELAGLEEPTRLAGGHGPAAGEAGAVTLELDEAETAALQGLARGSEVTLNTVVQAAWAILLGHQTGRDDVVFGVTVSGRPAELAGVEAMVGLFINTVPARVRLAGSMSVAELLAAVQGAQSRLLPHQHLSLSEIQ</sequence>
<dbReference type="SUPFAM" id="SSF52777">
    <property type="entry name" value="CoA-dependent acyltransferases"/>
    <property type="match status" value="4"/>
</dbReference>
<gene>
    <name evidence="6" type="ORF">GGR16_002586</name>
</gene>
<dbReference type="Pfam" id="PF00501">
    <property type="entry name" value="AMP-binding"/>
    <property type="match status" value="2"/>
</dbReference>
<evidence type="ECO:0000256" key="2">
    <source>
        <dbReference type="ARBA" id="ARBA00006432"/>
    </source>
</evidence>
<dbReference type="Gene3D" id="3.40.50.980">
    <property type="match status" value="4"/>
</dbReference>
<evidence type="ECO:0000256" key="4">
    <source>
        <dbReference type="ARBA" id="ARBA00022553"/>
    </source>
</evidence>
<dbReference type="FunFam" id="3.30.300.30:FF:000010">
    <property type="entry name" value="Enterobactin synthetase component F"/>
    <property type="match status" value="2"/>
</dbReference>
<dbReference type="GO" id="GO:0072330">
    <property type="term" value="P:monocarboxylic acid biosynthetic process"/>
    <property type="evidence" value="ECO:0007669"/>
    <property type="project" value="UniProtKB-ARBA"/>
</dbReference>
<keyword evidence="4" id="KW-0597">Phosphoprotein</keyword>
<evidence type="ECO:0000313" key="6">
    <source>
        <dbReference type="EMBL" id="MBB4017557.1"/>
    </source>
</evidence>
<dbReference type="InterPro" id="IPR001242">
    <property type="entry name" value="Condensation_dom"/>
</dbReference>
<dbReference type="GO" id="GO:0031177">
    <property type="term" value="F:phosphopantetheine binding"/>
    <property type="evidence" value="ECO:0007669"/>
    <property type="project" value="InterPro"/>
</dbReference>
<reference evidence="6 7" key="1">
    <citation type="submission" date="2020-08" db="EMBL/GenBank/DDBJ databases">
        <title>Genomic Encyclopedia of Type Strains, Phase IV (KMG-IV): sequencing the most valuable type-strain genomes for metagenomic binning, comparative biology and taxonomic classification.</title>
        <authorList>
            <person name="Goeker M."/>
        </authorList>
    </citation>
    <scope>NUCLEOTIDE SEQUENCE [LARGE SCALE GENOMIC DNA]</scope>
    <source>
        <strain evidence="6 7">DSM 103737</strain>
    </source>
</reference>
<name>A0A840C577_9HYPH</name>
<dbReference type="Pfam" id="PF00550">
    <property type="entry name" value="PP-binding"/>
    <property type="match status" value="2"/>
</dbReference>
<dbReference type="FunFam" id="2.30.38.10:FF:000001">
    <property type="entry name" value="Non-ribosomal peptide synthetase PvdI"/>
    <property type="match status" value="2"/>
</dbReference>
<keyword evidence="3" id="KW-0596">Phosphopantetheine</keyword>
<evidence type="ECO:0000256" key="3">
    <source>
        <dbReference type="ARBA" id="ARBA00022450"/>
    </source>
</evidence>
<evidence type="ECO:0000259" key="5">
    <source>
        <dbReference type="PROSITE" id="PS50075"/>
    </source>
</evidence>
<dbReference type="GO" id="GO:0044550">
    <property type="term" value="P:secondary metabolite biosynthetic process"/>
    <property type="evidence" value="ECO:0007669"/>
    <property type="project" value="TreeGrafter"/>
</dbReference>
<dbReference type="PANTHER" id="PTHR45527:SF1">
    <property type="entry name" value="FATTY ACID SYNTHASE"/>
    <property type="match status" value="1"/>
</dbReference>
<dbReference type="NCBIfam" id="TIGR01733">
    <property type="entry name" value="AA-adenyl-dom"/>
    <property type="match status" value="2"/>
</dbReference>
<dbReference type="SUPFAM" id="SSF47336">
    <property type="entry name" value="ACP-like"/>
    <property type="match status" value="2"/>
</dbReference>
<dbReference type="CDD" id="cd05930">
    <property type="entry name" value="A_NRPS"/>
    <property type="match status" value="1"/>
</dbReference>
<organism evidence="6 7">
    <name type="scientific">Chelatococcus caeni</name>
    <dbReference type="NCBI Taxonomy" id="1348468"/>
    <lineage>
        <taxon>Bacteria</taxon>
        <taxon>Pseudomonadati</taxon>
        <taxon>Pseudomonadota</taxon>
        <taxon>Alphaproteobacteria</taxon>
        <taxon>Hyphomicrobiales</taxon>
        <taxon>Chelatococcaceae</taxon>
        <taxon>Chelatococcus</taxon>
    </lineage>
</organism>
<dbReference type="InterPro" id="IPR009081">
    <property type="entry name" value="PP-bd_ACP"/>
</dbReference>
<dbReference type="PROSITE" id="PS00455">
    <property type="entry name" value="AMP_BINDING"/>
    <property type="match status" value="2"/>
</dbReference>
<protein>
    <submittedName>
        <fullName evidence="6">Amino acid adenylation domain-containing protein</fullName>
    </submittedName>
</protein>
<dbReference type="PANTHER" id="PTHR45527">
    <property type="entry name" value="NONRIBOSOMAL PEPTIDE SYNTHETASE"/>
    <property type="match status" value="1"/>
</dbReference>
<dbReference type="InterPro" id="IPR010071">
    <property type="entry name" value="AA_adenyl_dom"/>
</dbReference>
<dbReference type="CDD" id="cd19540">
    <property type="entry name" value="LCL_NRPS-like"/>
    <property type="match status" value="1"/>
</dbReference>
<dbReference type="Gene3D" id="3.30.300.30">
    <property type="match status" value="2"/>
</dbReference>
<dbReference type="GO" id="GO:0005829">
    <property type="term" value="C:cytosol"/>
    <property type="evidence" value="ECO:0007669"/>
    <property type="project" value="TreeGrafter"/>
</dbReference>